<protein>
    <submittedName>
        <fullName evidence="1">Uncharacterized protein</fullName>
    </submittedName>
</protein>
<dbReference type="Proteomes" id="UP001165960">
    <property type="component" value="Unassembled WGS sequence"/>
</dbReference>
<sequence length="164" mass="18674">MHPVIGLLRYIPYNLILNQIISGRWDPATGTLLLVPPNVNFMPANFAAPSPILENENCVNSQCPEFYAEDALMLSQVIYLGLLWLGLIVLLNPGVTIGNFTKKYLKLRWWLIINSMWIWVVIPHLLETALYYPVIFITCLGPNTYQAVSNKSSNLHLQIFQENC</sequence>
<proteinExistence type="predicted"/>
<dbReference type="EMBL" id="QTSX02007609">
    <property type="protein sequence ID" value="KAJ9048077.1"/>
    <property type="molecule type" value="Genomic_DNA"/>
</dbReference>
<keyword evidence="2" id="KW-1185">Reference proteome</keyword>
<organism evidence="1 2">
    <name type="scientific">Entomophthora muscae</name>
    <dbReference type="NCBI Taxonomy" id="34485"/>
    <lineage>
        <taxon>Eukaryota</taxon>
        <taxon>Fungi</taxon>
        <taxon>Fungi incertae sedis</taxon>
        <taxon>Zoopagomycota</taxon>
        <taxon>Entomophthoromycotina</taxon>
        <taxon>Entomophthoromycetes</taxon>
        <taxon>Entomophthorales</taxon>
        <taxon>Entomophthoraceae</taxon>
        <taxon>Entomophthora</taxon>
    </lineage>
</organism>
<feature type="non-terminal residue" evidence="1">
    <location>
        <position position="164"/>
    </location>
</feature>
<name>A0ACC2RDD8_9FUNG</name>
<accession>A0ACC2RDD8</accession>
<reference evidence="1" key="1">
    <citation type="submission" date="2022-04" db="EMBL/GenBank/DDBJ databases">
        <title>Genome of the entomopathogenic fungus Entomophthora muscae.</title>
        <authorList>
            <person name="Elya C."/>
            <person name="Lovett B.R."/>
            <person name="Lee E."/>
            <person name="Macias A.M."/>
            <person name="Hajek A.E."/>
            <person name="De Bivort B.L."/>
            <person name="Kasson M.T."/>
            <person name="De Fine Licht H.H."/>
            <person name="Stajich J.E."/>
        </authorList>
    </citation>
    <scope>NUCLEOTIDE SEQUENCE</scope>
    <source>
        <strain evidence="1">Berkeley</strain>
    </source>
</reference>
<comment type="caution">
    <text evidence="1">The sequence shown here is derived from an EMBL/GenBank/DDBJ whole genome shotgun (WGS) entry which is preliminary data.</text>
</comment>
<gene>
    <name evidence="1" type="ORF">DSO57_1038621</name>
</gene>
<evidence type="ECO:0000313" key="2">
    <source>
        <dbReference type="Proteomes" id="UP001165960"/>
    </source>
</evidence>
<evidence type="ECO:0000313" key="1">
    <source>
        <dbReference type="EMBL" id="KAJ9048077.1"/>
    </source>
</evidence>